<dbReference type="Proteomes" id="UP000190162">
    <property type="component" value="Unassembled WGS sequence"/>
</dbReference>
<keyword evidence="1" id="KW-0812">Transmembrane</keyword>
<dbReference type="InterPro" id="IPR000595">
    <property type="entry name" value="cNMP-bd_dom"/>
</dbReference>
<dbReference type="AlphaFoldDB" id="A0A1T4UIW3"/>
<organism evidence="3 4">
    <name type="scientific">Enterovibrio nigricans DSM 22720</name>
    <dbReference type="NCBI Taxonomy" id="1121868"/>
    <lineage>
        <taxon>Bacteria</taxon>
        <taxon>Pseudomonadati</taxon>
        <taxon>Pseudomonadota</taxon>
        <taxon>Gammaproteobacteria</taxon>
        <taxon>Vibrionales</taxon>
        <taxon>Vibrionaceae</taxon>
        <taxon>Enterovibrio</taxon>
    </lineage>
</organism>
<keyword evidence="1" id="KW-0472">Membrane</keyword>
<dbReference type="InterPro" id="IPR018490">
    <property type="entry name" value="cNMP-bd_dom_sf"/>
</dbReference>
<dbReference type="OrthoDB" id="7826327at2"/>
<dbReference type="Pfam" id="PF00027">
    <property type="entry name" value="cNMP_binding"/>
    <property type="match status" value="1"/>
</dbReference>
<evidence type="ECO:0000256" key="1">
    <source>
        <dbReference type="SAM" id="Phobius"/>
    </source>
</evidence>
<name>A0A1T4UIW3_9GAMM</name>
<dbReference type="GO" id="GO:0016301">
    <property type="term" value="F:kinase activity"/>
    <property type="evidence" value="ECO:0007669"/>
    <property type="project" value="UniProtKB-KW"/>
</dbReference>
<keyword evidence="3" id="KW-0808">Transferase</keyword>
<evidence type="ECO:0000313" key="4">
    <source>
        <dbReference type="Proteomes" id="UP000190162"/>
    </source>
</evidence>
<dbReference type="EMBL" id="FUXU01000018">
    <property type="protein sequence ID" value="SKA52639.1"/>
    <property type="molecule type" value="Genomic_DNA"/>
</dbReference>
<protein>
    <submittedName>
        <fullName evidence="3">cAMP-binding domain of CRP or a regulatory subunit of cAMP-dependent protein kinases</fullName>
    </submittedName>
</protein>
<proteinExistence type="predicted"/>
<feature type="transmembrane region" description="Helical" evidence="1">
    <location>
        <begin position="227"/>
        <end position="250"/>
    </location>
</feature>
<dbReference type="RefSeq" id="WP_078752238.1">
    <property type="nucleotide sequence ID" value="NZ_FUXU01000018.1"/>
</dbReference>
<dbReference type="Gene3D" id="2.60.120.10">
    <property type="entry name" value="Jelly Rolls"/>
    <property type="match status" value="1"/>
</dbReference>
<dbReference type="InterPro" id="IPR014710">
    <property type="entry name" value="RmlC-like_jellyroll"/>
</dbReference>
<feature type="domain" description="Cyclic nucleotide-binding" evidence="2">
    <location>
        <begin position="17"/>
        <end position="116"/>
    </location>
</feature>
<keyword evidence="3" id="KW-0418">Kinase</keyword>
<keyword evidence="1" id="KW-1133">Transmembrane helix</keyword>
<keyword evidence="4" id="KW-1185">Reference proteome</keyword>
<accession>A0A1T4UIW3</accession>
<gene>
    <name evidence="3" type="ORF">SAMN02745132_01845</name>
</gene>
<dbReference type="PROSITE" id="PS50042">
    <property type="entry name" value="CNMP_BINDING_3"/>
    <property type="match status" value="1"/>
</dbReference>
<evidence type="ECO:0000313" key="3">
    <source>
        <dbReference type="EMBL" id="SKA52639.1"/>
    </source>
</evidence>
<dbReference type="CDD" id="cd00038">
    <property type="entry name" value="CAP_ED"/>
    <property type="match status" value="1"/>
</dbReference>
<reference evidence="4" key="1">
    <citation type="submission" date="2017-02" db="EMBL/GenBank/DDBJ databases">
        <authorList>
            <person name="Varghese N."/>
            <person name="Submissions S."/>
        </authorList>
    </citation>
    <scope>NUCLEOTIDE SEQUENCE [LARGE SCALE GENOMIC DNA]</scope>
    <source>
        <strain evidence="4">DSM 22720</strain>
    </source>
</reference>
<dbReference type="SUPFAM" id="SSF51206">
    <property type="entry name" value="cAMP-binding domain-like"/>
    <property type="match status" value="1"/>
</dbReference>
<sequence length="251" mass="28857">MVLLRRDGMSLQAQTSLFQSLLEQPFCRPFKIHKGDTFLVQGECANQLFLVNKCDFSVSYLTPAGKRYIVNSQRGFTGVLGEMEVFRPEGRYVFSVTALSDANGYQISRAKLLEAVAQQPDMAINFLQLVTGRYEESIGHTLSNILYTLRFNIIRVMLNKSAEANDGWFEFKTDQHASELGATTRAFRRVVKDWWTKAWWTKSVAPTVLRNWMSLKTNWMPANRKRFLANVFVLMMIFSISHFFCSDLFAS</sequence>
<evidence type="ECO:0000259" key="2">
    <source>
        <dbReference type="PROSITE" id="PS50042"/>
    </source>
</evidence>